<protein>
    <submittedName>
        <fullName evidence="2">Membrane protein</fullName>
    </submittedName>
</protein>
<reference evidence="3" key="1">
    <citation type="journal article" date="2019" name="Int. J. Syst. Evol. Microbiol.">
        <title>The Global Catalogue of Microorganisms (GCM) 10K type strain sequencing project: providing services to taxonomists for standard genome sequencing and annotation.</title>
        <authorList>
            <consortium name="The Broad Institute Genomics Platform"/>
            <consortium name="The Broad Institute Genome Sequencing Center for Infectious Disease"/>
            <person name="Wu L."/>
            <person name="Ma J."/>
        </authorList>
    </citation>
    <scope>NUCLEOTIDE SEQUENCE [LARGE SCALE GENOMIC DNA]</scope>
    <source>
        <strain evidence="3">NBRC 111981</strain>
    </source>
</reference>
<feature type="transmembrane region" description="Helical" evidence="1">
    <location>
        <begin position="183"/>
        <end position="206"/>
    </location>
</feature>
<keyword evidence="1" id="KW-0472">Membrane</keyword>
<gene>
    <name evidence="2" type="ORF">GCM10007898_18320</name>
</gene>
<feature type="transmembrane region" description="Helical" evidence="1">
    <location>
        <begin position="151"/>
        <end position="171"/>
    </location>
</feature>
<feature type="transmembrane region" description="Helical" evidence="1">
    <location>
        <begin position="254"/>
        <end position="280"/>
    </location>
</feature>
<sequence>MNASATVVTVPDLNTHESPWQRGATPALRAAAAFWLGVAVLGQLLFAFYVVDFYGRTAMRGHWQEWNTVLAAGYIRGDTLGNTALVAHLLCAVAVMLSGAAQLVPLVRRRWPRFHRWNGRFFLISAMIASLGGVYMIWARHVAGGDLIGRLSGSLNALLILGFAGLALKHARGRRFDVHRRWALRLFLAVSGVWFFRVGLMFWIAVNHGPVGFDPKTFTGPFLSFLGFAEYLLPLSVLQLYFVAEKSRKASAKFAMAGGLVTLTLMMGVGIAAAFAFLWLPHL</sequence>
<feature type="transmembrane region" description="Helical" evidence="1">
    <location>
        <begin position="119"/>
        <end position="139"/>
    </location>
</feature>
<dbReference type="InterPro" id="IPR018750">
    <property type="entry name" value="DUF2306_membrane"/>
</dbReference>
<keyword evidence="1" id="KW-0812">Transmembrane</keyword>
<evidence type="ECO:0000313" key="3">
    <source>
        <dbReference type="Proteomes" id="UP001156627"/>
    </source>
</evidence>
<proteinExistence type="predicted"/>
<feature type="transmembrane region" description="Helical" evidence="1">
    <location>
        <begin position="30"/>
        <end position="51"/>
    </location>
</feature>
<evidence type="ECO:0000313" key="2">
    <source>
        <dbReference type="EMBL" id="GLQ88263.1"/>
    </source>
</evidence>
<keyword evidence="3" id="KW-1185">Reference proteome</keyword>
<feature type="transmembrane region" description="Helical" evidence="1">
    <location>
        <begin position="85"/>
        <end position="107"/>
    </location>
</feature>
<dbReference type="RefSeq" id="WP_284331709.1">
    <property type="nucleotide sequence ID" value="NZ_BSOA01000015.1"/>
</dbReference>
<feature type="transmembrane region" description="Helical" evidence="1">
    <location>
        <begin position="218"/>
        <end position="242"/>
    </location>
</feature>
<organism evidence="2 3">
    <name type="scientific">Dyella flagellata</name>
    <dbReference type="NCBI Taxonomy" id="1867833"/>
    <lineage>
        <taxon>Bacteria</taxon>
        <taxon>Pseudomonadati</taxon>
        <taxon>Pseudomonadota</taxon>
        <taxon>Gammaproteobacteria</taxon>
        <taxon>Lysobacterales</taxon>
        <taxon>Rhodanobacteraceae</taxon>
        <taxon>Dyella</taxon>
    </lineage>
</organism>
<dbReference type="Proteomes" id="UP001156627">
    <property type="component" value="Unassembled WGS sequence"/>
</dbReference>
<comment type="caution">
    <text evidence="2">The sequence shown here is derived from an EMBL/GenBank/DDBJ whole genome shotgun (WGS) entry which is preliminary data.</text>
</comment>
<keyword evidence="1" id="KW-1133">Transmembrane helix</keyword>
<dbReference type="Pfam" id="PF10067">
    <property type="entry name" value="DUF2306"/>
    <property type="match status" value="1"/>
</dbReference>
<accession>A0ABQ5X9I1</accession>
<name>A0ABQ5X9I1_9GAMM</name>
<evidence type="ECO:0000256" key="1">
    <source>
        <dbReference type="SAM" id="Phobius"/>
    </source>
</evidence>
<dbReference type="EMBL" id="BSOA01000015">
    <property type="protein sequence ID" value="GLQ88263.1"/>
    <property type="molecule type" value="Genomic_DNA"/>
</dbReference>